<keyword evidence="11" id="KW-1185">Reference proteome</keyword>
<dbReference type="Gene3D" id="1.10.10.60">
    <property type="entry name" value="Homeodomain-like"/>
    <property type="match status" value="1"/>
</dbReference>
<dbReference type="Gene3D" id="3.40.50.2300">
    <property type="match status" value="1"/>
</dbReference>
<evidence type="ECO:0000313" key="10">
    <source>
        <dbReference type="EMBL" id="GAA4460518.1"/>
    </source>
</evidence>
<dbReference type="Gene3D" id="3.40.50.300">
    <property type="entry name" value="P-loop containing nucleotide triphosphate hydrolases"/>
    <property type="match status" value="1"/>
</dbReference>
<evidence type="ECO:0000313" key="11">
    <source>
        <dbReference type="Proteomes" id="UP001500840"/>
    </source>
</evidence>
<feature type="region of interest" description="Disordered" evidence="7">
    <location>
        <begin position="400"/>
        <end position="430"/>
    </location>
</feature>
<gene>
    <name evidence="10" type="ORF">GCM10023156_41550</name>
</gene>
<accession>A0ABP8N382</accession>
<dbReference type="Pfam" id="PF00158">
    <property type="entry name" value="Sigma54_activat"/>
    <property type="match status" value="1"/>
</dbReference>
<sequence>MTAMDFRFPLVSPHSLGYQMMSHPPIKLLLVDDEDDYRRSCMKYMERKGHIVQEAASGAQAMMLLERDTFDVAVLDIDMPGMNGLELMQRICEAKINLEVVFLTGHGSIETAVSAMKLGACDYLTKPCSLGDLEHRCLLARDRNHLRKENIQLKELVSRSTPKQTLVGESAAMREVVRMVEKVAPTGKPVLIEGESGTGKEVVARSIQERSLLADKPFVTINCAALPENLVESELFGHQKGSFTGASSEKLGLFEIADGGTLFIDEVGELPLSLQPKLLRVLEDGSLRRIGSHRERKVKVRLIAATNRDLTQAVKEGSFREDLFYRINVLSLTLPPLRQREGDVGLLVDHLLPHGWSIDSDARDVLLHYSWPGNVRQLINVIERATILADHHEITLDDLPSEITHPTGLQQGAYDEHGGDTNGSGHTHFVVGSPDVKVDDLVKTHVLEVLSKEKGNKARTARKLGIHRRKLYRLLERYTHPTGADETEPSESESILN</sequence>
<dbReference type="Pfam" id="PF00072">
    <property type="entry name" value="Response_reg"/>
    <property type="match status" value="1"/>
</dbReference>
<dbReference type="Proteomes" id="UP001500840">
    <property type="component" value="Unassembled WGS sequence"/>
</dbReference>
<dbReference type="Pfam" id="PF02954">
    <property type="entry name" value="HTH_8"/>
    <property type="match status" value="1"/>
</dbReference>
<dbReference type="InterPro" id="IPR058031">
    <property type="entry name" value="AAA_lid_NorR"/>
</dbReference>
<dbReference type="InterPro" id="IPR025943">
    <property type="entry name" value="Sigma_54_int_dom_ATP-bd_2"/>
</dbReference>
<protein>
    <submittedName>
        <fullName evidence="10">Sigma-54 dependent transcriptional regulator</fullName>
    </submittedName>
</protein>
<dbReference type="SMART" id="SM00448">
    <property type="entry name" value="REC"/>
    <property type="match status" value="1"/>
</dbReference>
<dbReference type="InterPro" id="IPR027417">
    <property type="entry name" value="P-loop_NTPase"/>
</dbReference>
<dbReference type="InterPro" id="IPR002078">
    <property type="entry name" value="Sigma_54_int"/>
</dbReference>
<keyword evidence="3" id="KW-0805">Transcription regulation</keyword>
<name>A0ABP8N382_9BACT</name>
<dbReference type="PROSITE" id="PS50110">
    <property type="entry name" value="RESPONSE_REGULATORY"/>
    <property type="match status" value="1"/>
</dbReference>
<evidence type="ECO:0000256" key="3">
    <source>
        <dbReference type="ARBA" id="ARBA00023015"/>
    </source>
</evidence>
<dbReference type="InterPro" id="IPR025944">
    <property type="entry name" value="Sigma_54_int_dom_CS"/>
</dbReference>
<evidence type="ECO:0000256" key="4">
    <source>
        <dbReference type="ARBA" id="ARBA00023125"/>
    </source>
</evidence>
<dbReference type="InterPro" id="IPR025662">
    <property type="entry name" value="Sigma_54_int_dom_ATP-bd_1"/>
</dbReference>
<evidence type="ECO:0000259" key="9">
    <source>
        <dbReference type="PROSITE" id="PS50110"/>
    </source>
</evidence>
<dbReference type="PANTHER" id="PTHR32071:SF100">
    <property type="entry name" value="RESPONSE REGULATOR PROTEIN PILR"/>
    <property type="match status" value="1"/>
</dbReference>
<dbReference type="SUPFAM" id="SSF52540">
    <property type="entry name" value="P-loop containing nucleoside triphosphate hydrolases"/>
    <property type="match status" value="1"/>
</dbReference>
<feature type="domain" description="Sigma-54 factor interaction" evidence="8">
    <location>
        <begin position="166"/>
        <end position="387"/>
    </location>
</feature>
<organism evidence="10 11">
    <name type="scientific">Novipirellula rosea</name>
    <dbReference type="NCBI Taxonomy" id="1031540"/>
    <lineage>
        <taxon>Bacteria</taxon>
        <taxon>Pseudomonadati</taxon>
        <taxon>Planctomycetota</taxon>
        <taxon>Planctomycetia</taxon>
        <taxon>Pirellulales</taxon>
        <taxon>Pirellulaceae</taxon>
        <taxon>Novipirellula</taxon>
    </lineage>
</organism>
<keyword evidence="2" id="KW-0067">ATP-binding</keyword>
<dbReference type="InterPro" id="IPR011006">
    <property type="entry name" value="CheY-like_superfamily"/>
</dbReference>
<dbReference type="CDD" id="cd00009">
    <property type="entry name" value="AAA"/>
    <property type="match status" value="1"/>
</dbReference>
<dbReference type="EMBL" id="BAABGA010000050">
    <property type="protein sequence ID" value="GAA4460518.1"/>
    <property type="molecule type" value="Genomic_DNA"/>
</dbReference>
<dbReference type="InterPro" id="IPR003593">
    <property type="entry name" value="AAA+_ATPase"/>
</dbReference>
<evidence type="ECO:0000256" key="5">
    <source>
        <dbReference type="ARBA" id="ARBA00023163"/>
    </source>
</evidence>
<dbReference type="InterPro" id="IPR001789">
    <property type="entry name" value="Sig_transdc_resp-reg_receiver"/>
</dbReference>
<dbReference type="Gene3D" id="1.10.8.60">
    <property type="match status" value="1"/>
</dbReference>
<reference evidence="11" key="1">
    <citation type="journal article" date="2019" name="Int. J. Syst. Evol. Microbiol.">
        <title>The Global Catalogue of Microorganisms (GCM) 10K type strain sequencing project: providing services to taxonomists for standard genome sequencing and annotation.</title>
        <authorList>
            <consortium name="The Broad Institute Genomics Platform"/>
            <consortium name="The Broad Institute Genome Sequencing Center for Infectious Disease"/>
            <person name="Wu L."/>
            <person name="Ma J."/>
        </authorList>
    </citation>
    <scope>NUCLEOTIDE SEQUENCE [LARGE SCALE GENOMIC DNA]</scope>
    <source>
        <strain evidence="11">JCM 17759</strain>
    </source>
</reference>
<evidence type="ECO:0000256" key="2">
    <source>
        <dbReference type="ARBA" id="ARBA00022840"/>
    </source>
</evidence>
<dbReference type="PROSITE" id="PS00675">
    <property type="entry name" value="SIGMA54_INTERACT_1"/>
    <property type="match status" value="1"/>
</dbReference>
<dbReference type="PROSITE" id="PS00688">
    <property type="entry name" value="SIGMA54_INTERACT_3"/>
    <property type="match status" value="1"/>
</dbReference>
<keyword evidence="1" id="KW-0547">Nucleotide-binding</keyword>
<dbReference type="PRINTS" id="PR01590">
    <property type="entry name" value="HTHFIS"/>
</dbReference>
<keyword evidence="6" id="KW-0597">Phosphoprotein</keyword>
<dbReference type="Pfam" id="PF25601">
    <property type="entry name" value="AAA_lid_14"/>
    <property type="match status" value="1"/>
</dbReference>
<dbReference type="InterPro" id="IPR009057">
    <property type="entry name" value="Homeodomain-like_sf"/>
</dbReference>
<dbReference type="InterPro" id="IPR002197">
    <property type="entry name" value="HTH_Fis"/>
</dbReference>
<feature type="modified residue" description="4-aspartylphosphate" evidence="6">
    <location>
        <position position="76"/>
    </location>
</feature>
<dbReference type="PANTHER" id="PTHR32071">
    <property type="entry name" value="TRANSCRIPTIONAL REGULATORY PROTEIN"/>
    <property type="match status" value="1"/>
</dbReference>
<evidence type="ECO:0000259" key="8">
    <source>
        <dbReference type="PROSITE" id="PS50045"/>
    </source>
</evidence>
<comment type="caution">
    <text evidence="10">The sequence shown here is derived from an EMBL/GenBank/DDBJ whole genome shotgun (WGS) entry which is preliminary data.</text>
</comment>
<evidence type="ECO:0000256" key="1">
    <source>
        <dbReference type="ARBA" id="ARBA00022741"/>
    </source>
</evidence>
<dbReference type="SUPFAM" id="SSF52172">
    <property type="entry name" value="CheY-like"/>
    <property type="match status" value="1"/>
</dbReference>
<keyword evidence="4" id="KW-0238">DNA-binding</keyword>
<dbReference type="PROSITE" id="PS50045">
    <property type="entry name" value="SIGMA54_INTERACT_4"/>
    <property type="match status" value="1"/>
</dbReference>
<evidence type="ECO:0000256" key="7">
    <source>
        <dbReference type="SAM" id="MobiDB-lite"/>
    </source>
</evidence>
<dbReference type="PROSITE" id="PS00676">
    <property type="entry name" value="SIGMA54_INTERACT_2"/>
    <property type="match status" value="1"/>
</dbReference>
<feature type="domain" description="Response regulatory" evidence="9">
    <location>
        <begin position="27"/>
        <end position="141"/>
    </location>
</feature>
<dbReference type="SUPFAM" id="SSF46689">
    <property type="entry name" value="Homeodomain-like"/>
    <property type="match status" value="1"/>
</dbReference>
<evidence type="ECO:0000256" key="6">
    <source>
        <dbReference type="PROSITE-ProRule" id="PRU00169"/>
    </source>
</evidence>
<dbReference type="SMART" id="SM00382">
    <property type="entry name" value="AAA"/>
    <property type="match status" value="1"/>
</dbReference>
<proteinExistence type="predicted"/>
<keyword evidence="5" id="KW-0804">Transcription</keyword>